<dbReference type="AlphaFoldDB" id="A0A927CBX0"/>
<organism evidence="2 3">
    <name type="scientific">Paenibacillus oceani</name>
    <dbReference type="NCBI Taxonomy" id="2772510"/>
    <lineage>
        <taxon>Bacteria</taxon>
        <taxon>Bacillati</taxon>
        <taxon>Bacillota</taxon>
        <taxon>Bacilli</taxon>
        <taxon>Bacillales</taxon>
        <taxon>Paenibacillaceae</taxon>
        <taxon>Paenibacillus</taxon>
    </lineage>
</organism>
<keyword evidence="1" id="KW-1133">Transmembrane helix</keyword>
<dbReference type="Proteomes" id="UP000639396">
    <property type="component" value="Unassembled WGS sequence"/>
</dbReference>
<dbReference type="Gene3D" id="1.20.120.20">
    <property type="entry name" value="Apolipoprotein"/>
    <property type="match status" value="1"/>
</dbReference>
<evidence type="ECO:0000256" key="1">
    <source>
        <dbReference type="SAM" id="Phobius"/>
    </source>
</evidence>
<name>A0A927CBX0_9BACL</name>
<dbReference type="InterPro" id="IPR052928">
    <property type="entry name" value="Desiccation-related_membrane"/>
</dbReference>
<dbReference type="PANTHER" id="PTHR35792">
    <property type="entry name" value="GENERAL STRESS PROTEIN"/>
    <property type="match status" value="1"/>
</dbReference>
<comment type="caution">
    <text evidence="2">The sequence shown here is derived from an EMBL/GenBank/DDBJ whole genome shotgun (WGS) entry which is preliminary data.</text>
</comment>
<dbReference type="RefSeq" id="WP_190928706.1">
    <property type="nucleotide sequence ID" value="NZ_JACXJA010000017.1"/>
</dbReference>
<keyword evidence="1" id="KW-0472">Membrane</keyword>
<proteinExistence type="predicted"/>
<keyword evidence="1" id="KW-0812">Transmembrane</keyword>
<feature type="transmembrane region" description="Helical" evidence="1">
    <location>
        <begin position="12"/>
        <end position="31"/>
    </location>
</feature>
<dbReference type="PANTHER" id="PTHR35792:SF1">
    <property type="entry name" value="SLL0268 PROTEIN"/>
    <property type="match status" value="1"/>
</dbReference>
<sequence length="135" mass="14474">MMSEQNGRGKDFFIGAVVGGVLGAVTALLFAPKSGKELRADLSDQAHKVSEKTQELAGTVGVKTKELADTVGVKTQEIAKQVSEQTGEWVQKAKEVVESVSDEVKAWKDARKEVAVAEEEMMPADAEVLGRSTIK</sequence>
<dbReference type="InterPro" id="IPR024623">
    <property type="entry name" value="YtxH"/>
</dbReference>
<dbReference type="Pfam" id="PF12732">
    <property type="entry name" value="YtxH"/>
    <property type="match status" value="1"/>
</dbReference>
<protein>
    <submittedName>
        <fullName evidence="2">YtxH domain-containing protein</fullName>
    </submittedName>
</protein>
<evidence type="ECO:0000313" key="2">
    <source>
        <dbReference type="EMBL" id="MBD2863156.1"/>
    </source>
</evidence>
<accession>A0A927CBX0</accession>
<dbReference type="EMBL" id="JACXJA010000017">
    <property type="protein sequence ID" value="MBD2863156.1"/>
    <property type="molecule type" value="Genomic_DNA"/>
</dbReference>
<keyword evidence="3" id="KW-1185">Reference proteome</keyword>
<gene>
    <name evidence="2" type="ORF">IDH45_14280</name>
</gene>
<reference evidence="2" key="1">
    <citation type="submission" date="2020-09" db="EMBL/GenBank/DDBJ databases">
        <title>A novel bacterium of genus Paenibacillus, isolated from South China Sea.</title>
        <authorList>
            <person name="Huang H."/>
            <person name="Mo K."/>
            <person name="Hu Y."/>
        </authorList>
    </citation>
    <scope>NUCLEOTIDE SEQUENCE</scope>
    <source>
        <strain evidence="2">IB182363</strain>
    </source>
</reference>
<evidence type="ECO:0000313" key="3">
    <source>
        <dbReference type="Proteomes" id="UP000639396"/>
    </source>
</evidence>